<reference evidence="2 3" key="1">
    <citation type="submission" date="2019-02" db="EMBL/GenBank/DDBJ databases">
        <title>Genome sequencing of the rare red list fungi Hericium alpestre (H. flagellum).</title>
        <authorList>
            <person name="Buettner E."/>
            <person name="Kellner H."/>
        </authorList>
    </citation>
    <scope>NUCLEOTIDE SEQUENCE [LARGE SCALE GENOMIC DNA]</scope>
    <source>
        <strain evidence="2 3">DSM 108284</strain>
    </source>
</reference>
<name>A0A4Z0A9W3_9AGAM</name>
<sequence>MTLFSFFISFVCIVSASIVSARPSAREACGEGGVVLNTTMILHEGKEFTLTSKSCPNFVASNATVSKPADDIVFCDSWSCSIVCLDLGAQPLLVDCHIIESMLNAEPAGTYFTAAPGTISSISYNSCAYAFANGDTVTYNPCYAFLSQTGDLVSSVCFGAYPTGTYTAGGACLRDDSNWYLEAYHP</sequence>
<dbReference type="Proteomes" id="UP000298061">
    <property type="component" value="Unassembled WGS sequence"/>
</dbReference>
<protein>
    <recommendedName>
        <fullName evidence="4">Cyanovirin-N domain-containing protein</fullName>
    </recommendedName>
</protein>
<proteinExistence type="predicted"/>
<feature type="chain" id="PRO_5021291946" description="Cyanovirin-N domain-containing protein" evidence="1">
    <location>
        <begin position="17"/>
        <end position="186"/>
    </location>
</feature>
<accession>A0A4Z0A9W3</accession>
<feature type="signal peptide" evidence="1">
    <location>
        <begin position="1"/>
        <end position="16"/>
    </location>
</feature>
<keyword evidence="3" id="KW-1185">Reference proteome</keyword>
<dbReference type="OrthoDB" id="3174532at2759"/>
<keyword evidence="1" id="KW-0732">Signal</keyword>
<evidence type="ECO:0000256" key="1">
    <source>
        <dbReference type="SAM" id="SignalP"/>
    </source>
</evidence>
<dbReference type="AlphaFoldDB" id="A0A4Z0A9W3"/>
<dbReference type="EMBL" id="SFCI01000052">
    <property type="protein sequence ID" value="TFY83123.1"/>
    <property type="molecule type" value="Genomic_DNA"/>
</dbReference>
<evidence type="ECO:0000313" key="2">
    <source>
        <dbReference type="EMBL" id="TFY83123.1"/>
    </source>
</evidence>
<evidence type="ECO:0000313" key="3">
    <source>
        <dbReference type="Proteomes" id="UP000298061"/>
    </source>
</evidence>
<evidence type="ECO:0008006" key="4">
    <source>
        <dbReference type="Google" id="ProtNLM"/>
    </source>
</evidence>
<comment type="caution">
    <text evidence="2">The sequence shown here is derived from an EMBL/GenBank/DDBJ whole genome shotgun (WGS) entry which is preliminary data.</text>
</comment>
<gene>
    <name evidence="2" type="ORF">EWM64_g889</name>
</gene>
<organism evidence="2 3">
    <name type="scientific">Hericium alpestre</name>
    <dbReference type="NCBI Taxonomy" id="135208"/>
    <lineage>
        <taxon>Eukaryota</taxon>
        <taxon>Fungi</taxon>
        <taxon>Dikarya</taxon>
        <taxon>Basidiomycota</taxon>
        <taxon>Agaricomycotina</taxon>
        <taxon>Agaricomycetes</taxon>
        <taxon>Russulales</taxon>
        <taxon>Hericiaceae</taxon>
        <taxon>Hericium</taxon>
    </lineage>
</organism>